<gene>
    <name evidence="2" type="ORF">HYFRA_00013012</name>
</gene>
<feature type="domain" description="F-box" evidence="1">
    <location>
        <begin position="5"/>
        <end position="35"/>
    </location>
</feature>
<proteinExistence type="predicted"/>
<evidence type="ECO:0000313" key="2">
    <source>
        <dbReference type="EMBL" id="CAG8959149.1"/>
    </source>
</evidence>
<sequence>MATDNLPYEIKRMIFDHLNLPIIKVLRLVSKSWSTVGIEFLFTASYHVRSFTKDILRLIEISQSPNVSHQFAKSTKEITFQITDWLPEKLHDEIGRRYSTSRFLALIGYNGHVTTVEGRGAYEELYAVVAEQAEFKAKWFDEKRLLLGTALKAVPLVNSIKITSPNALKFKTSSKQPPEQGSRLLISNTIVYLQIFSHQLLSTQSPPTSTTSTPSV</sequence>
<dbReference type="Pfam" id="PF00646">
    <property type="entry name" value="F-box"/>
    <property type="match status" value="1"/>
</dbReference>
<dbReference type="OrthoDB" id="3550132at2759"/>
<organism evidence="2 3">
    <name type="scientific">Hymenoscyphus fraxineus</name>
    <dbReference type="NCBI Taxonomy" id="746836"/>
    <lineage>
        <taxon>Eukaryota</taxon>
        <taxon>Fungi</taxon>
        <taxon>Dikarya</taxon>
        <taxon>Ascomycota</taxon>
        <taxon>Pezizomycotina</taxon>
        <taxon>Leotiomycetes</taxon>
        <taxon>Helotiales</taxon>
        <taxon>Helotiaceae</taxon>
        <taxon>Hymenoscyphus</taxon>
    </lineage>
</organism>
<keyword evidence="3" id="KW-1185">Reference proteome</keyword>
<dbReference type="Proteomes" id="UP000696280">
    <property type="component" value="Unassembled WGS sequence"/>
</dbReference>
<reference evidence="2" key="1">
    <citation type="submission" date="2021-07" db="EMBL/GenBank/DDBJ databases">
        <authorList>
            <person name="Durling M."/>
        </authorList>
    </citation>
    <scope>NUCLEOTIDE SEQUENCE</scope>
</reference>
<accession>A0A9N9PM35</accession>
<dbReference type="EMBL" id="CAJVRL010000089">
    <property type="protein sequence ID" value="CAG8959149.1"/>
    <property type="molecule type" value="Genomic_DNA"/>
</dbReference>
<dbReference type="InterPro" id="IPR001810">
    <property type="entry name" value="F-box_dom"/>
</dbReference>
<evidence type="ECO:0000259" key="1">
    <source>
        <dbReference type="Pfam" id="PF00646"/>
    </source>
</evidence>
<protein>
    <recommendedName>
        <fullName evidence="1">F-box domain-containing protein</fullName>
    </recommendedName>
</protein>
<evidence type="ECO:0000313" key="3">
    <source>
        <dbReference type="Proteomes" id="UP000696280"/>
    </source>
</evidence>
<dbReference type="SUPFAM" id="SSF81383">
    <property type="entry name" value="F-box domain"/>
    <property type="match status" value="1"/>
</dbReference>
<comment type="caution">
    <text evidence="2">The sequence shown here is derived from an EMBL/GenBank/DDBJ whole genome shotgun (WGS) entry which is preliminary data.</text>
</comment>
<dbReference type="AlphaFoldDB" id="A0A9N9PM35"/>
<name>A0A9N9PM35_9HELO</name>
<dbReference type="InterPro" id="IPR036047">
    <property type="entry name" value="F-box-like_dom_sf"/>
</dbReference>